<dbReference type="GeneID" id="72007187"/>
<dbReference type="PROSITE" id="PS50011">
    <property type="entry name" value="PROTEIN_KINASE_DOM"/>
    <property type="match status" value="1"/>
</dbReference>
<evidence type="ECO:0000256" key="5">
    <source>
        <dbReference type="SAM" id="MobiDB-lite"/>
    </source>
</evidence>
<dbReference type="InterPro" id="IPR017441">
    <property type="entry name" value="Protein_kinase_ATP_BS"/>
</dbReference>
<feature type="region of interest" description="Disordered" evidence="5">
    <location>
        <begin position="333"/>
        <end position="358"/>
    </location>
</feature>
<evidence type="ECO:0000256" key="1">
    <source>
        <dbReference type="ARBA" id="ARBA00022741"/>
    </source>
</evidence>
<comment type="similarity">
    <text evidence="4">Belongs to the protein kinase superfamily.</text>
</comment>
<evidence type="ECO:0000256" key="3">
    <source>
        <dbReference type="PROSITE-ProRule" id="PRU10141"/>
    </source>
</evidence>
<dbReference type="Gene3D" id="3.30.200.20">
    <property type="entry name" value="Phosphorylase Kinase, domain 1"/>
    <property type="match status" value="1"/>
</dbReference>
<reference evidence="7 8" key="1">
    <citation type="journal article" date="2021" name="Environ. Microbiol.">
        <title>Gene family expansions and transcriptome signatures uncover fungal adaptations to wood decay.</title>
        <authorList>
            <person name="Hage H."/>
            <person name="Miyauchi S."/>
            <person name="Viragh M."/>
            <person name="Drula E."/>
            <person name="Min B."/>
            <person name="Chaduli D."/>
            <person name="Navarro D."/>
            <person name="Favel A."/>
            <person name="Norest M."/>
            <person name="Lesage-Meessen L."/>
            <person name="Balint B."/>
            <person name="Merenyi Z."/>
            <person name="de Eugenio L."/>
            <person name="Morin E."/>
            <person name="Martinez A.T."/>
            <person name="Baldrian P."/>
            <person name="Stursova M."/>
            <person name="Martinez M.J."/>
            <person name="Novotny C."/>
            <person name="Magnuson J.K."/>
            <person name="Spatafora J.W."/>
            <person name="Maurice S."/>
            <person name="Pangilinan J."/>
            <person name="Andreopoulos W."/>
            <person name="LaButti K."/>
            <person name="Hundley H."/>
            <person name="Na H."/>
            <person name="Kuo A."/>
            <person name="Barry K."/>
            <person name="Lipzen A."/>
            <person name="Henrissat B."/>
            <person name="Riley R."/>
            <person name="Ahrendt S."/>
            <person name="Nagy L.G."/>
            <person name="Grigoriev I.V."/>
            <person name="Martin F."/>
            <person name="Rosso M.N."/>
        </authorList>
    </citation>
    <scope>NUCLEOTIDE SEQUENCE [LARGE SCALE GENOMIC DNA]</scope>
    <source>
        <strain evidence="7 8">CIRM-BRFM 1785</strain>
    </source>
</reference>
<dbReference type="PROSITE" id="PS00108">
    <property type="entry name" value="PROTEIN_KINASE_ST"/>
    <property type="match status" value="1"/>
</dbReference>
<feature type="binding site" evidence="3">
    <location>
        <position position="89"/>
    </location>
    <ligand>
        <name>ATP</name>
        <dbReference type="ChEBI" id="CHEBI:30616"/>
    </ligand>
</feature>
<feature type="compositionally biased region" description="Acidic residues" evidence="5">
    <location>
        <begin position="333"/>
        <end position="342"/>
    </location>
</feature>
<dbReference type="SUPFAM" id="SSF56112">
    <property type="entry name" value="Protein kinase-like (PK-like)"/>
    <property type="match status" value="1"/>
</dbReference>
<gene>
    <name evidence="7" type="ORF">C8Q71DRAFT_836890</name>
</gene>
<dbReference type="PROSITE" id="PS00107">
    <property type="entry name" value="PROTEIN_KINASE_ATP"/>
    <property type="match status" value="1"/>
</dbReference>
<dbReference type="PANTHER" id="PTHR24346:SF76">
    <property type="entry name" value="NON-SPECIFIC SERINE_THREONINE PROTEIN KINASE"/>
    <property type="match status" value="1"/>
</dbReference>
<evidence type="ECO:0000313" key="8">
    <source>
        <dbReference type="Proteomes" id="UP000814176"/>
    </source>
</evidence>
<evidence type="ECO:0000313" key="7">
    <source>
        <dbReference type="EMBL" id="KAH9835122.1"/>
    </source>
</evidence>
<keyword evidence="1 3" id="KW-0547">Nucleotide-binding</keyword>
<comment type="caution">
    <text evidence="7">The sequence shown here is derived from an EMBL/GenBank/DDBJ whole genome shotgun (WGS) entry which is preliminary data.</text>
</comment>
<proteinExistence type="inferred from homology"/>
<protein>
    <submittedName>
        <fullName evidence="7">Kinase-like domain-containing protein</fullName>
    </submittedName>
</protein>
<organism evidence="7 8">
    <name type="scientific">Rhodofomes roseus</name>
    <dbReference type="NCBI Taxonomy" id="34475"/>
    <lineage>
        <taxon>Eukaryota</taxon>
        <taxon>Fungi</taxon>
        <taxon>Dikarya</taxon>
        <taxon>Basidiomycota</taxon>
        <taxon>Agaricomycotina</taxon>
        <taxon>Agaricomycetes</taxon>
        <taxon>Polyporales</taxon>
        <taxon>Rhodofomes</taxon>
    </lineage>
</organism>
<dbReference type="InterPro" id="IPR011009">
    <property type="entry name" value="Kinase-like_dom_sf"/>
</dbReference>
<feature type="domain" description="Protein kinase" evidence="6">
    <location>
        <begin position="54"/>
        <end position="326"/>
    </location>
</feature>
<evidence type="ECO:0000259" key="6">
    <source>
        <dbReference type="PROSITE" id="PS50011"/>
    </source>
</evidence>
<keyword evidence="4" id="KW-0808">Transferase</keyword>
<dbReference type="Pfam" id="PF00069">
    <property type="entry name" value="Pkinase"/>
    <property type="match status" value="1"/>
</dbReference>
<keyword evidence="2 3" id="KW-0067">ATP-binding</keyword>
<keyword evidence="4" id="KW-0723">Serine/threonine-protein kinase</keyword>
<accession>A0ABQ8KC76</accession>
<sequence>MPRKHIKGTGFRQCSPLFSSLHQHPHTQLQSCIFFTMLVVLPDFTGITLDAGRLELLQSVGAGAYGEVYLAIDHEASASSLVPVRRAVKIVPKAGPSKRDTQRQRREITIQRLVSDVPGVLELLDVIEDDAHFYLVTDYRDCDLFDLLVEGVVFEGNDERIRSVFVQILDAVHGCHQKRMYHCDLKPENILCTADGKEVVVADFGMATPLARSYSRGHGTGSYMSPGKSLCLDSATGPYSTKHADIWALGRILIDLITGCSRPWSEASLDDPDFREFLEDEQYLENEFGISSGAADLLKRIFRLNPIARPSLAQIRNNVLRLDTFFAESEEDLEWDDEDNESIDSTPTPEDSVAVVGTPGNKTPIAPRFVVSKEYVRPLLLPTLARKADADEFALGFLDGLEMLI</sequence>
<dbReference type="Proteomes" id="UP000814176">
    <property type="component" value="Unassembled WGS sequence"/>
</dbReference>
<dbReference type="Gene3D" id="1.10.510.10">
    <property type="entry name" value="Transferase(Phosphotransferase) domain 1"/>
    <property type="match status" value="1"/>
</dbReference>
<dbReference type="SMART" id="SM00220">
    <property type="entry name" value="S_TKc"/>
    <property type="match status" value="1"/>
</dbReference>
<evidence type="ECO:0000256" key="4">
    <source>
        <dbReference type="RuleBase" id="RU000304"/>
    </source>
</evidence>
<keyword evidence="8" id="KW-1185">Reference proteome</keyword>
<name>A0ABQ8KC76_9APHY</name>
<keyword evidence="4" id="KW-0418">Kinase</keyword>
<dbReference type="RefSeq" id="XP_047777555.1">
    <property type="nucleotide sequence ID" value="XM_047926455.1"/>
</dbReference>
<dbReference type="InterPro" id="IPR008271">
    <property type="entry name" value="Ser/Thr_kinase_AS"/>
</dbReference>
<dbReference type="EMBL" id="JADCUA010000013">
    <property type="protein sequence ID" value="KAH9835122.1"/>
    <property type="molecule type" value="Genomic_DNA"/>
</dbReference>
<dbReference type="InterPro" id="IPR000719">
    <property type="entry name" value="Prot_kinase_dom"/>
</dbReference>
<evidence type="ECO:0000256" key="2">
    <source>
        <dbReference type="ARBA" id="ARBA00022840"/>
    </source>
</evidence>
<dbReference type="PANTHER" id="PTHR24346">
    <property type="entry name" value="MAP/MICROTUBULE AFFINITY-REGULATING KINASE"/>
    <property type="match status" value="1"/>
</dbReference>